<dbReference type="Pfam" id="PF14022">
    <property type="entry name" value="DUF4238"/>
    <property type="match status" value="1"/>
</dbReference>
<accession>A0A4R6R1Y9</accession>
<dbReference type="EMBL" id="SNXX01000065">
    <property type="protein sequence ID" value="TDP79427.1"/>
    <property type="molecule type" value="Genomic_DNA"/>
</dbReference>
<organism evidence="1 2">
    <name type="scientific">Halanaerobium saccharolyticum</name>
    <dbReference type="NCBI Taxonomy" id="43595"/>
    <lineage>
        <taxon>Bacteria</taxon>
        <taxon>Bacillati</taxon>
        <taxon>Bacillota</taxon>
        <taxon>Clostridia</taxon>
        <taxon>Halanaerobiales</taxon>
        <taxon>Halanaerobiaceae</taxon>
        <taxon>Halanaerobium</taxon>
    </lineage>
</organism>
<evidence type="ECO:0000313" key="1">
    <source>
        <dbReference type="EMBL" id="TDP79427.1"/>
    </source>
</evidence>
<sequence>MSDFRKKNHYVSKSYLKAWSNKNKKIFSYRILVSHEKVPLWNNKSIKNLAYHKHLYTLINKEDNSDEIERWMDQEIEAPAQKALKKVRSDENLKDIDLNNIIRFMALQDVRTPIRYMEHIKRSQKQMPEVVKKVSKQLNKVLEESNNPEDLPKLEKHSGSNMIPMNVEKEIVKNSDQGYLKTDILFGRSSWLFMIRHLLNKTQTSHINNPFAP</sequence>
<dbReference type="AlphaFoldDB" id="A0A4R6R1Y9"/>
<name>A0A4R6R1Y9_9FIRM</name>
<reference evidence="1 2" key="1">
    <citation type="submission" date="2019-03" db="EMBL/GenBank/DDBJ databases">
        <title>Subsurface microbial communities from deep shales in Ohio and West Virginia, USA.</title>
        <authorList>
            <person name="Wrighton K."/>
        </authorList>
    </citation>
    <scope>NUCLEOTIDE SEQUENCE [LARGE SCALE GENOMIC DNA]</scope>
    <source>
        <strain evidence="1 2">MSL 7</strain>
    </source>
</reference>
<dbReference type="Proteomes" id="UP000295176">
    <property type="component" value="Unassembled WGS sequence"/>
</dbReference>
<dbReference type="InterPro" id="IPR025332">
    <property type="entry name" value="DUF4238"/>
</dbReference>
<dbReference type="RefSeq" id="WP_133531389.1">
    <property type="nucleotide sequence ID" value="NZ_SNXX01000065.1"/>
</dbReference>
<proteinExistence type="predicted"/>
<gene>
    <name evidence="1" type="ORF">C7957_1652</name>
</gene>
<evidence type="ECO:0000313" key="2">
    <source>
        <dbReference type="Proteomes" id="UP000295176"/>
    </source>
</evidence>
<protein>
    <submittedName>
        <fullName evidence="1">Uncharacterized protein DUF4238</fullName>
    </submittedName>
</protein>
<comment type="caution">
    <text evidence="1">The sequence shown here is derived from an EMBL/GenBank/DDBJ whole genome shotgun (WGS) entry which is preliminary data.</text>
</comment>